<evidence type="ECO:0000313" key="3">
    <source>
        <dbReference type="EMBL" id="KAG2490495.1"/>
    </source>
</evidence>
<proteinExistence type="inferred from homology"/>
<comment type="caution">
    <text evidence="3">The sequence shown here is derived from an EMBL/GenBank/DDBJ whole genome shotgun (WGS) entry which is preliminary data.</text>
</comment>
<dbReference type="Pfam" id="PF04667">
    <property type="entry name" value="Endosulfine"/>
    <property type="match status" value="1"/>
</dbReference>
<comment type="similarity">
    <text evidence="1 2">Belongs to the endosulfine family.</text>
</comment>
<sequence length="100" mass="11380">MTRQEELLVGRYGKLQLKKTLLCGKRQTRRYFDSADWALAHEGKPLPDDMLLQFEGPMDQLPHKTEPTAPLVRGRSNLDTVGWAEPATLPVHNTRTVIDI</sequence>
<gene>
    <name evidence="3" type="ORF">HYH03_011121</name>
</gene>
<dbReference type="EMBL" id="JAEHOE010000061">
    <property type="protein sequence ID" value="KAG2490495.1"/>
    <property type="molecule type" value="Genomic_DNA"/>
</dbReference>
<evidence type="ECO:0000313" key="4">
    <source>
        <dbReference type="Proteomes" id="UP000612055"/>
    </source>
</evidence>
<organism evidence="3 4">
    <name type="scientific">Edaphochlamys debaryana</name>
    <dbReference type="NCBI Taxonomy" id="47281"/>
    <lineage>
        <taxon>Eukaryota</taxon>
        <taxon>Viridiplantae</taxon>
        <taxon>Chlorophyta</taxon>
        <taxon>core chlorophytes</taxon>
        <taxon>Chlorophyceae</taxon>
        <taxon>CS clade</taxon>
        <taxon>Chlamydomonadales</taxon>
        <taxon>Chlamydomonadales incertae sedis</taxon>
        <taxon>Edaphochlamys</taxon>
    </lineage>
</organism>
<accession>A0A836BVI7</accession>
<evidence type="ECO:0000256" key="2">
    <source>
        <dbReference type="RuleBase" id="RU363120"/>
    </source>
</evidence>
<protein>
    <submittedName>
        <fullName evidence="3">Uncharacterized protein</fullName>
    </submittedName>
</protein>
<keyword evidence="4" id="KW-1185">Reference proteome</keyword>
<dbReference type="InterPro" id="IPR006760">
    <property type="entry name" value="Endosulphine"/>
</dbReference>
<dbReference type="AlphaFoldDB" id="A0A836BVI7"/>
<reference evidence="3" key="1">
    <citation type="journal article" date="2020" name="bioRxiv">
        <title>Comparative genomics of Chlamydomonas.</title>
        <authorList>
            <person name="Craig R.J."/>
            <person name="Hasan A.R."/>
            <person name="Ness R.W."/>
            <person name="Keightley P.D."/>
        </authorList>
    </citation>
    <scope>NUCLEOTIDE SEQUENCE</scope>
    <source>
        <strain evidence="3">CCAP 11/70</strain>
    </source>
</reference>
<dbReference type="Proteomes" id="UP000612055">
    <property type="component" value="Unassembled WGS sequence"/>
</dbReference>
<name>A0A836BVI7_9CHLO</name>
<evidence type="ECO:0000256" key="1">
    <source>
        <dbReference type="ARBA" id="ARBA00010520"/>
    </source>
</evidence>
<dbReference type="OrthoDB" id="5949865at2759"/>